<dbReference type="Proteomes" id="UP000076420">
    <property type="component" value="Unassembled WGS sequence"/>
</dbReference>
<organism evidence="4 5">
    <name type="scientific">Biomphalaria glabrata</name>
    <name type="common">Bloodfluke planorb</name>
    <name type="synonym">Freshwater snail</name>
    <dbReference type="NCBI Taxonomy" id="6526"/>
    <lineage>
        <taxon>Eukaryota</taxon>
        <taxon>Metazoa</taxon>
        <taxon>Spiralia</taxon>
        <taxon>Lophotrochozoa</taxon>
        <taxon>Mollusca</taxon>
        <taxon>Gastropoda</taxon>
        <taxon>Heterobranchia</taxon>
        <taxon>Euthyneura</taxon>
        <taxon>Panpulmonata</taxon>
        <taxon>Hygrophila</taxon>
        <taxon>Lymnaeoidea</taxon>
        <taxon>Planorbidae</taxon>
        <taxon>Biomphalaria</taxon>
    </lineage>
</organism>
<dbReference type="InterPro" id="IPR036186">
    <property type="entry name" value="Serpin_sf"/>
</dbReference>
<dbReference type="VEuPathDB" id="VectorBase:BGLB037469"/>
<evidence type="ECO:0000256" key="1">
    <source>
        <dbReference type="ARBA" id="ARBA00009500"/>
    </source>
</evidence>
<dbReference type="KEGG" id="bgt:106066787"/>
<dbReference type="SUPFAM" id="SSF56574">
    <property type="entry name" value="Serpins"/>
    <property type="match status" value="1"/>
</dbReference>
<dbReference type="GO" id="GO:0005615">
    <property type="term" value="C:extracellular space"/>
    <property type="evidence" value="ECO:0007669"/>
    <property type="project" value="InterPro"/>
</dbReference>
<keyword evidence="2" id="KW-0732">Signal</keyword>
<accession>A0A2C9M1N0</accession>
<reference evidence="4" key="1">
    <citation type="submission" date="2020-05" db="UniProtKB">
        <authorList>
            <consortium name="EnsemblMetazoa"/>
        </authorList>
    </citation>
    <scope>IDENTIFICATION</scope>
    <source>
        <strain evidence="4">BB02</strain>
    </source>
</reference>
<protein>
    <recommendedName>
        <fullName evidence="3">Serpin domain-containing protein</fullName>
    </recommendedName>
</protein>
<feature type="signal peptide" evidence="2">
    <location>
        <begin position="1"/>
        <end position="17"/>
    </location>
</feature>
<feature type="chain" id="PRO_5012226130" description="Serpin domain-containing protein" evidence="2">
    <location>
        <begin position="18"/>
        <end position="171"/>
    </location>
</feature>
<name>A0A2C9M1N0_BIOGL</name>
<comment type="similarity">
    <text evidence="1">Belongs to the serpin family.</text>
</comment>
<gene>
    <name evidence="4" type="primary">106066787</name>
</gene>
<dbReference type="VEuPathDB" id="VectorBase:BGLAX_044267"/>
<dbReference type="InterPro" id="IPR023796">
    <property type="entry name" value="Serpin_dom"/>
</dbReference>
<feature type="domain" description="Serpin" evidence="3">
    <location>
        <begin position="28"/>
        <end position="164"/>
    </location>
</feature>
<dbReference type="AlphaFoldDB" id="A0A2C9M1N0"/>
<sequence length="171" mass="18378">MLACTIILAVIGQLVSADQQQQLALSTASSDFSQRLYQKVALDKPNVVYSPFSIHLGLTMTSTGARGDTATEMKNILGITALGSSVNSIYKELIQQINSVTDVELYTANAVFVWPDLSVVPRFTLDLSSYYSAQANRIKFSAGGGAEKPINDDVAAMTKNIITVLPPTCEL</sequence>
<proteinExistence type="inferred from homology"/>
<dbReference type="PANTHER" id="PTHR11461:SF211">
    <property type="entry name" value="GH10112P-RELATED"/>
    <property type="match status" value="1"/>
</dbReference>
<evidence type="ECO:0000259" key="3">
    <source>
        <dbReference type="Pfam" id="PF00079"/>
    </source>
</evidence>
<dbReference type="InterPro" id="IPR000215">
    <property type="entry name" value="Serpin_fam"/>
</dbReference>
<dbReference type="PANTHER" id="PTHR11461">
    <property type="entry name" value="SERINE PROTEASE INHIBITOR, SERPIN"/>
    <property type="match status" value="1"/>
</dbReference>
<dbReference type="Pfam" id="PF00079">
    <property type="entry name" value="Serpin"/>
    <property type="match status" value="1"/>
</dbReference>
<evidence type="ECO:0000313" key="4">
    <source>
        <dbReference type="EnsemblMetazoa" id="BGLB037469-PA"/>
    </source>
</evidence>
<dbReference type="EnsemblMetazoa" id="BGLB037469-RA">
    <property type="protein sequence ID" value="BGLB037469-PA"/>
    <property type="gene ID" value="BGLB037469"/>
</dbReference>
<dbReference type="GO" id="GO:0004867">
    <property type="term" value="F:serine-type endopeptidase inhibitor activity"/>
    <property type="evidence" value="ECO:0007669"/>
    <property type="project" value="InterPro"/>
</dbReference>
<dbReference type="STRING" id="6526.A0A2C9M1N0"/>
<dbReference type="OrthoDB" id="671595at2759"/>
<dbReference type="Gene3D" id="3.30.497.10">
    <property type="entry name" value="Antithrombin, subunit I, domain 2"/>
    <property type="match status" value="1"/>
</dbReference>
<dbReference type="InterPro" id="IPR042178">
    <property type="entry name" value="Serpin_sf_1"/>
</dbReference>
<evidence type="ECO:0000256" key="2">
    <source>
        <dbReference type="SAM" id="SignalP"/>
    </source>
</evidence>
<evidence type="ECO:0000313" key="5">
    <source>
        <dbReference type="Proteomes" id="UP000076420"/>
    </source>
</evidence>